<proteinExistence type="predicted"/>
<dbReference type="AlphaFoldDB" id="A0A2S5DSC8"/>
<gene>
    <name evidence="2" type="ORF">C3743_17005</name>
</gene>
<protein>
    <recommendedName>
        <fullName evidence="4">Fimbrial protein</fullName>
    </recommendedName>
</protein>
<keyword evidence="1" id="KW-0175">Coiled coil</keyword>
<feature type="coiled-coil region" evidence="1">
    <location>
        <begin position="41"/>
        <end position="75"/>
    </location>
</feature>
<organism evidence="2 3">
    <name type="scientific">Burkholderia contaminans</name>
    <dbReference type="NCBI Taxonomy" id="488447"/>
    <lineage>
        <taxon>Bacteria</taxon>
        <taxon>Pseudomonadati</taxon>
        <taxon>Pseudomonadota</taxon>
        <taxon>Betaproteobacteria</taxon>
        <taxon>Burkholderiales</taxon>
        <taxon>Burkholderiaceae</taxon>
        <taxon>Burkholderia</taxon>
        <taxon>Burkholderia cepacia complex</taxon>
    </lineage>
</organism>
<evidence type="ECO:0008006" key="4">
    <source>
        <dbReference type="Google" id="ProtNLM"/>
    </source>
</evidence>
<evidence type="ECO:0000256" key="1">
    <source>
        <dbReference type="SAM" id="Coils"/>
    </source>
</evidence>
<evidence type="ECO:0000313" key="2">
    <source>
        <dbReference type="EMBL" id="POZ81978.1"/>
    </source>
</evidence>
<name>A0A2S5DSC8_9BURK</name>
<accession>A0A2S5DSC8</accession>
<evidence type="ECO:0000313" key="3">
    <source>
        <dbReference type="Proteomes" id="UP000238655"/>
    </source>
</evidence>
<reference evidence="2 3" key="1">
    <citation type="submission" date="2018-01" db="EMBL/GenBank/DDBJ databases">
        <title>Successful Treatment of Persistent Burkholderia cepacia Bacteremia with Ceftazidime-Avibactam.</title>
        <authorList>
            <person name="Tamma P."/>
            <person name="Fan Y."/>
            <person name="Bergman Y."/>
            <person name="Sick-Samuels A."/>
            <person name="Hsu A."/>
            <person name="Timp W."/>
            <person name="Simner P."/>
        </authorList>
    </citation>
    <scope>NUCLEOTIDE SEQUENCE [LARGE SCALE GENOMIC DNA]</scope>
    <source>
        <strain evidence="2 3">170816</strain>
    </source>
</reference>
<comment type="caution">
    <text evidence="2">The sequence shown here is derived from an EMBL/GenBank/DDBJ whole genome shotgun (WGS) entry which is preliminary data.</text>
</comment>
<dbReference type="Proteomes" id="UP000238655">
    <property type="component" value="Chromosome 1"/>
</dbReference>
<dbReference type="RefSeq" id="WP_089460987.1">
    <property type="nucleotide sequence ID" value="NZ_CM009575.1"/>
</dbReference>
<sequence>MKRLNELDFVAPRARVTPWAAVALCCALVTGAFVASEWSNVEQLRDEVDSIESRIDQRQRAIEREQRRQKNMTAEERRIARVLDQQRTSATGAGPAVVDWIEHAWTPQIALKLLTVDKAGQEARLEGGAAHLSHIYMFVDRLKDRHPDREVRLLQHRTKAEDGKNIFYFSLNIEHP</sequence>
<dbReference type="EMBL" id="PQVP01000002">
    <property type="protein sequence ID" value="POZ81978.1"/>
    <property type="molecule type" value="Genomic_DNA"/>
</dbReference>